<gene>
    <name evidence="4" type="ORF">ET495_10515</name>
</gene>
<evidence type="ECO:0000313" key="5">
    <source>
        <dbReference type="Proteomes" id="UP000291758"/>
    </source>
</evidence>
<dbReference type="InterPro" id="IPR028098">
    <property type="entry name" value="Glyco_trans_4-like_N"/>
</dbReference>
<proteinExistence type="predicted"/>
<keyword evidence="1" id="KW-0328">Glycosyltransferase</keyword>
<dbReference type="SUPFAM" id="SSF53756">
    <property type="entry name" value="UDP-Glycosyltransferase/glycogen phosphorylase"/>
    <property type="match status" value="1"/>
</dbReference>
<dbReference type="Proteomes" id="UP000291758">
    <property type="component" value="Chromosome"/>
</dbReference>
<dbReference type="GO" id="GO:0016757">
    <property type="term" value="F:glycosyltransferase activity"/>
    <property type="evidence" value="ECO:0007669"/>
    <property type="project" value="UniProtKB-KW"/>
</dbReference>
<sequence length="342" mass="37715">MLLVTHHFAPEGGAPARRWESLIERLTAFGFEFAVLAPPPHDATGRVTDPRPEYRRGHASRGPCGELILRTGYRRHSASLPSRTHDQVVAALSSVAIGVRRFHRRDARPHVVIGTVPGIPSMFAGWALARILGARFVIEMRDAWPDLIDSSGMLGTTSRLGVRRRLRVLVTHVAHRTISRLQTHADLVVTTTETFAAVLRDRGQEAVTVVRNGTRPPAVLTLDPDAPPRGRPGVDRPLRALYLGTVGRAQCLDTVVQAARLVADRGYRLEVRIVGRGAHAARVHRLARQLGAPVTVEPPVPHHQAIELYRWADTAIVALHGWGRSSGPSRRRCTRSWRAAPR</sequence>
<organism evidence="4 5">
    <name type="scientific">Xylanimonas allomyrinae</name>
    <dbReference type="NCBI Taxonomy" id="2509459"/>
    <lineage>
        <taxon>Bacteria</taxon>
        <taxon>Bacillati</taxon>
        <taxon>Actinomycetota</taxon>
        <taxon>Actinomycetes</taxon>
        <taxon>Micrococcales</taxon>
        <taxon>Promicromonosporaceae</taxon>
        <taxon>Xylanimonas</taxon>
    </lineage>
</organism>
<dbReference type="RefSeq" id="WP_129204773.1">
    <property type="nucleotide sequence ID" value="NZ_CP035495.1"/>
</dbReference>
<evidence type="ECO:0000313" key="4">
    <source>
        <dbReference type="EMBL" id="QAY63611.1"/>
    </source>
</evidence>
<name>A0A4V0YEB3_9MICO</name>
<evidence type="ECO:0000259" key="3">
    <source>
        <dbReference type="Pfam" id="PF13579"/>
    </source>
</evidence>
<protein>
    <submittedName>
        <fullName evidence="4">Glycosyltransferase WbuB</fullName>
    </submittedName>
</protein>
<dbReference type="KEGG" id="xyl:ET495_10515"/>
<keyword evidence="5" id="KW-1185">Reference proteome</keyword>
<keyword evidence="2 4" id="KW-0808">Transferase</keyword>
<feature type="domain" description="Glycosyltransferase subfamily 4-like N-terminal" evidence="3">
    <location>
        <begin position="13"/>
        <end position="213"/>
    </location>
</feature>
<accession>A0A4V0YEB3</accession>
<evidence type="ECO:0000256" key="1">
    <source>
        <dbReference type="ARBA" id="ARBA00022676"/>
    </source>
</evidence>
<reference evidence="4 5" key="1">
    <citation type="submission" date="2019-01" db="EMBL/GenBank/DDBJ databases">
        <title>Genome sequencing of strain 2JSPR-7.</title>
        <authorList>
            <person name="Heo J."/>
            <person name="Kim S.-J."/>
            <person name="Kim J.-S."/>
            <person name="Hong S.-B."/>
            <person name="Kwon S.-W."/>
        </authorList>
    </citation>
    <scope>NUCLEOTIDE SEQUENCE [LARGE SCALE GENOMIC DNA]</scope>
    <source>
        <strain evidence="4 5">2JSPR-7</strain>
    </source>
</reference>
<evidence type="ECO:0000256" key="2">
    <source>
        <dbReference type="ARBA" id="ARBA00022679"/>
    </source>
</evidence>
<dbReference type="OrthoDB" id="3180470at2"/>
<dbReference type="EMBL" id="CP035495">
    <property type="protein sequence ID" value="QAY63611.1"/>
    <property type="molecule type" value="Genomic_DNA"/>
</dbReference>
<dbReference type="Gene3D" id="3.40.50.2000">
    <property type="entry name" value="Glycogen Phosphorylase B"/>
    <property type="match status" value="2"/>
</dbReference>
<dbReference type="AlphaFoldDB" id="A0A4V0YEB3"/>
<dbReference type="Pfam" id="PF13579">
    <property type="entry name" value="Glyco_trans_4_4"/>
    <property type="match status" value="1"/>
</dbReference>